<reference evidence="1" key="1">
    <citation type="submission" date="2019-07" db="EMBL/GenBank/DDBJ databases">
        <authorList>
            <person name="Dittberner H."/>
        </authorList>
    </citation>
    <scope>NUCLEOTIDE SEQUENCE [LARGE SCALE GENOMIC DNA]</scope>
</reference>
<dbReference type="EMBL" id="CABITT030000007">
    <property type="protein sequence ID" value="VVB12720.1"/>
    <property type="molecule type" value="Genomic_DNA"/>
</dbReference>
<keyword evidence="2" id="KW-1185">Reference proteome</keyword>
<sequence length="87" mass="9817">MTRTKSKSLENKFSMFVEQLDREGLIRLDQFEGLQLTPSENSHLTDIFNNVSLSDPNASGADGTKWILFNLRLEARLTTDSLALEEA</sequence>
<dbReference type="Proteomes" id="UP000489600">
    <property type="component" value="Unassembled WGS sequence"/>
</dbReference>
<organism evidence="1 2">
    <name type="scientific">Arabis nemorensis</name>
    <dbReference type="NCBI Taxonomy" id="586526"/>
    <lineage>
        <taxon>Eukaryota</taxon>
        <taxon>Viridiplantae</taxon>
        <taxon>Streptophyta</taxon>
        <taxon>Embryophyta</taxon>
        <taxon>Tracheophyta</taxon>
        <taxon>Spermatophyta</taxon>
        <taxon>Magnoliopsida</taxon>
        <taxon>eudicotyledons</taxon>
        <taxon>Gunneridae</taxon>
        <taxon>Pentapetalae</taxon>
        <taxon>rosids</taxon>
        <taxon>malvids</taxon>
        <taxon>Brassicales</taxon>
        <taxon>Brassicaceae</taxon>
        <taxon>Arabideae</taxon>
        <taxon>Arabis</taxon>
    </lineage>
</organism>
<name>A0A565CG68_9BRAS</name>
<comment type="caution">
    <text evidence="1">The sequence shown here is derived from an EMBL/GenBank/DDBJ whole genome shotgun (WGS) entry which is preliminary data.</text>
</comment>
<gene>
    <name evidence="1" type="ORF">ANE_LOCUS23164</name>
</gene>
<protein>
    <submittedName>
        <fullName evidence="1">Uncharacterized protein</fullName>
    </submittedName>
</protein>
<evidence type="ECO:0000313" key="1">
    <source>
        <dbReference type="EMBL" id="VVB12720.1"/>
    </source>
</evidence>
<evidence type="ECO:0000313" key="2">
    <source>
        <dbReference type="Proteomes" id="UP000489600"/>
    </source>
</evidence>
<proteinExistence type="predicted"/>
<dbReference type="AlphaFoldDB" id="A0A565CG68"/>
<accession>A0A565CG68</accession>